<evidence type="ECO:0000313" key="2">
    <source>
        <dbReference type="Proteomes" id="UP000662873"/>
    </source>
</evidence>
<name>A0A809S8V2_9BACT</name>
<proteinExistence type="predicted"/>
<dbReference type="Pfam" id="PF05015">
    <property type="entry name" value="HigB-like_toxin"/>
    <property type="match status" value="1"/>
</dbReference>
<dbReference type="Proteomes" id="UP000662873">
    <property type="component" value="Chromosome"/>
</dbReference>
<dbReference type="KEGG" id="npy:NPRO_07960"/>
<dbReference type="SUPFAM" id="SSF143011">
    <property type="entry name" value="RelE-like"/>
    <property type="match status" value="1"/>
</dbReference>
<dbReference type="Gene3D" id="3.30.2310.20">
    <property type="entry name" value="RelE-like"/>
    <property type="match status" value="1"/>
</dbReference>
<sequence>MDISFATDRLERDMNDHASMVRAYGAERAKALQKRLADLDAVQVLEEMRLLAGRCEELVGDRKGQLSVRLNANYRLIFQPADEPPALKDDGGIDWNQVRSIQILEVIDYH</sequence>
<dbReference type="AlphaFoldDB" id="A0A809S8V2"/>
<evidence type="ECO:0000313" key="1">
    <source>
        <dbReference type="EMBL" id="BBO23201.1"/>
    </source>
</evidence>
<dbReference type="InterPro" id="IPR007711">
    <property type="entry name" value="HigB-1"/>
</dbReference>
<reference evidence="1" key="1">
    <citation type="journal article" name="DNA Res.">
        <title>The physiological potential of anammox bacteria as revealed by their core genome structure.</title>
        <authorList>
            <person name="Okubo T."/>
            <person name="Toyoda A."/>
            <person name="Fukuhara K."/>
            <person name="Uchiyama I."/>
            <person name="Harigaya Y."/>
            <person name="Kuroiwa M."/>
            <person name="Suzuki T."/>
            <person name="Murakami Y."/>
            <person name="Suwa Y."/>
            <person name="Takami H."/>
        </authorList>
    </citation>
    <scope>NUCLEOTIDE SEQUENCE</scope>
    <source>
        <strain evidence="1">317325-2</strain>
    </source>
</reference>
<dbReference type="InterPro" id="IPR035093">
    <property type="entry name" value="RelE/ParE_toxin_dom_sf"/>
</dbReference>
<organism evidence="1 2">
    <name type="scientific">Candidatus Nitrosymbiomonas proteolyticus</name>
    <dbReference type="NCBI Taxonomy" id="2608984"/>
    <lineage>
        <taxon>Bacteria</taxon>
        <taxon>Bacillati</taxon>
        <taxon>Armatimonadota</taxon>
        <taxon>Armatimonadota incertae sedis</taxon>
        <taxon>Candidatus Nitrosymbiomonas</taxon>
    </lineage>
</organism>
<accession>A0A809S8V2</accession>
<dbReference type="EMBL" id="AP021858">
    <property type="protein sequence ID" value="BBO23201.1"/>
    <property type="molecule type" value="Genomic_DNA"/>
</dbReference>
<gene>
    <name evidence="1" type="ORF">NPRO_07960</name>
</gene>
<protein>
    <submittedName>
        <fullName evidence="1">Killer suppression protein</fullName>
    </submittedName>
</protein>